<dbReference type="GO" id="GO:0016616">
    <property type="term" value="F:oxidoreductase activity, acting on the CH-OH group of donors, NAD or NADP as acceptor"/>
    <property type="evidence" value="ECO:0007669"/>
    <property type="project" value="TreeGrafter"/>
</dbReference>
<dbReference type="GO" id="GO:0005737">
    <property type="term" value="C:cytoplasm"/>
    <property type="evidence" value="ECO:0007669"/>
    <property type="project" value="TreeGrafter"/>
</dbReference>
<evidence type="ECO:0000256" key="3">
    <source>
        <dbReference type="ARBA" id="ARBA00023002"/>
    </source>
</evidence>
<dbReference type="OrthoDB" id="37659at2759"/>
<dbReference type="SUPFAM" id="SSF51735">
    <property type="entry name" value="NAD(P)-binding Rossmann-fold domains"/>
    <property type="match status" value="1"/>
</dbReference>
<evidence type="ECO:0000256" key="2">
    <source>
        <dbReference type="ARBA" id="ARBA00022857"/>
    </source>
</evidence>
<dbReference type="PANTHER" id="PTHR44229:SF4">
    <property type="entry name" value="15-HYDROXYPROSTAGLANDIN DEHYDROGENASE [NAD(+)]"/>
    <property type="match status" value="1"/>
</dbReference>
<dbReference type="PANTHER" id="PTHR44229">
    <property type="entry name" value="15-HYDROXYPROSTAGLANDIN DEHYDROGENASE [NAD(+)]"/>
    <property type="match status" value="1"/>
</dbReference>
<gene>
    <name evidence="4" type="ORF">VFPPC_08063</name>
</gene>
<evidence type="ECO:0000256" key="1">
    <source>
        <dbReference type="ARBA" id="ARBA00006484"/>
    </source>
</evidence>
<dbReference type="KEGG" id="pchm:VFPPC_08063"/>
<dbReference type="InterPro" id="IPR036291">
    <property type="entry name" value="NAD(P)-bd_dom_sf"/>
</dbReference>
<accession>A0A179FMP1</accession>
<reference evidence="4 5" key="1">
    <citation type="journal article" date="2016" name="PLoS Pathog.">
        <title>Biosynthesis of antibiotic leucinostatins in bio-control fungus Purpureocillium lilacinum and their inhibition on phytophthora revealed by genome mining.</title>
        <authorList>
            <person name="Wang G."/>
            <person name="Liu Z."/>
            <person name="Lin R."/>
            <person name="Li E."/>
            <person name="Mao Z."/>
            <person name="Ling J."/>
            <person name="Yang Y."/>
            <person name="Yin W.B."/>
            <person name="Xie B."/>
        </authorList>
    </citation>
    <scope>NUCLEOTIDE SEQUENCE [LARGE SCALE GENOMIC DNA]</scope>
    <source>
        <strain evidence="4">170</strain>
    </source>
</reference>
<organism evidence="4 5">
    <name type="scientific">Pochonia chlamydosporia 170</name>
    <dbReference type="NCBI Taxonomy" id="1380566"/>
    <lineage>
        <taxon>Eukaryota</taxon>
        <taxon>Fungi</taxon>
        <taxon>Dikarya</taxon>
        <taxon>Ascomycota</taxon>
        <taxon>Pezizomycotina</taxon>
        <taxon>Sordariomycetes</taxon>
        <taxon>Hypocreomycetidae</taxon>
        <taxon>Hypocreales</taxon>
        <taxon>Clavicipitaceae</taxon>
        <taxon>Pochonia</taxon>
    </lineage>
</organism>
<dbReference type="Proteomes" id="UP000078397">
    <property type="component" value="Unassembled WGS sequence"/>
</dbReference>
<sequence length="275" mass="29974">MEDMTRNVAVITGASSGIGLALTKHLLAKRWRVVQADIIQSDLQIEHGAGDLLFVKTDVSSWDDQANLFKTAHEWAGQDKLSFLAANAGVADTPGSLDMLVGKVSPGESLQKPDTTPLFVNLVGVMQSVQLFVHYAQLRGNEARIVVTSSGAGLYPMPSHPVYCASKHGVIGYTRSIAPNLPPGITLNCICPGFVISNITAPLVGVIPKKYVTPMDAMMAAYDEFLSNEQNHTGRVMEVSVLHRHWREPVPFLDEEQRWLSEDSGEFFLKAFGLA</sequence>
<dbReference type="STRING" id="1380566.A0A179FMP1"/>
<keyword evidence="3" id="KW-0560">Oxidoreductase</keyword>
<dbReference type="GeneID" id="28850824"/>
<dbReference type="InterPro" id="IPR002347">
    <property type="entry name" value="SDR_fam"/>
</dbReference>
<protein>
    <submittedName>
        <fullName evidence="4">NAD(P)-binding Rossmann-fold containing protein</fullName>
    </submittedName>
</protein>
<dbReference type="PRINTS" id="PR00081">
    <property type="entry name" value="GDHRDH"/>
</dbReference>
<comment type="caution">
    <text evidence="4">The sequence shown here is derived from an EMBL/GenBank/DDBJ whole genome shotgun (WGS) entry which is preliminary data.</text>
</comment>
<comment type="similarity">
    <text evidence="1">Belongs to the short-chain dehydrogenases/reductases (SDR) family.</text>
</comment>
<dbReference type="EMBL" id="LSBJ02000004">
    <property type="protein sequence ID" value="OAQ66520.1"/>
    <property type="molecule type" value="Genomic_DNA"/>
</dbReference>
<evidence type="ECO:0000313" key="5">
    <source>
        <dbReference type="Proteomes" id="UP000078397"/>
    </source>
</evidence>
<keyword evidence="5" id="KW-1185">Reference proteome</keyword>
<proteinExistence type="inferred from homology"/>
<dbReference type="AlphaFoldDB" id="A0A179FMP1"/>
<dbReference type="Pfam" id="PF00106">
    <property type="entry name" value="adh_short"/>
    <property type="match status" value="1"/>
</dbReference>
<dbReference type="InterPro" id="IPR020904">
    <property type="entry name" value="Sc_DH/Rdtase_CS"/>
</dbReference>
<evidence type="ECO:0000313" key="4">
    <source>
        <dbReference type="EMBL" id="OAQ66520.1"/>
    </source>
</evidence>
<keyword evidence="2" id="KW-0521">NADP</keyword>
<dbReference type="Gene3D" id="3.40.50.720">
    <property type="entry name" value="NAD(P)-binding Rossmann-like Domain"/>
    <property type="match status" value="1"/>
</dbReference>
<dbReference type="RefSeq" id="XP_018143607.1">
    <property type="nucleotide sequence ID" value="XM_018286830.1"/>
</dbReference>
<dbReference type="PROSITE" id="PS00061">
    <property type="entry name" value="ADH_SHORT"/>
    <property type="match status" value="1"/>
</dbReference>
<name>A0A179FMP1_METCM</name>